<protein>
    <submittedName>
        <fullName evidence="1">Uncharacterized protein</fullName>
    </submittedName>
</protein>
<dbReference type="Proteomes" id="UP000015106">
    <property type="component" value="Chromosome 1"/>
</dbReference>
<dbReference type="AlphaFoldDB" id="A0A8R7NZ17"/>
<sequence length="50" mass="5355">MEKALDRQRILLRHLEPAAGASPAASAVSVRSFSLSTPLRRRAGVSVPDL</sequence>
<keyword evidence="2" id="KW-1185">Reference proteome</keyword>
<accession>A0A8R7NZ17</accession>
<reference evidence="1" key="2">
    <citation type="submission" date="2018-03" db="EMBL/GenBank/DDBJ databases">
        <title>The Triticum urartu genome reveals the dynamic nature of wheat genome evolution.</title>
        <authorList>
            <person name="Ling H."/>
            <person name="Ma B."/>
            <person name="Shi X."/>
            <person name="Liu H."/>
            <person name="Dong L."/>
            <person name="Sun H."/>
            <person name="Cao Y."/>
            <person name="Gao Q."/>
            <person name="Zheng S."/>
            <person name="Li Y."/>
            <person name="Yu Y."/>
            <person name="Du H."/>
            <person name="Qi M."/>
            <person name="Li Y."/>
            <person name="Yu H."/>
            <person name="Cui Y."/>
            <person name="Wang N."/>
            <person name="Chen C."/>
            <person name="Wu H."/>
            <person name="Zhao Y."/>
            <person name="Zhang J."/>
            <person name="Li Y."/>
            <person name="Zhou W."/>
            <person name="Zhang B."/>
            <person name="Hu W."/>
            <person name="Eijk M."/>
            <person name="Tang J."/>
            <person name="Witsenboer H."/>
            <person name="Zhao S."/>
            <person name="Li Z."/>
            <person name="Zhang A."/>
            <person name="Wang D."/>
            <person name="Liang C."/>
        </authorList>
    </citation>
    <scope>NUCLEOTIDE SEQUENCE [LARGE SCALE GENOMIC DNA]</scope>
    <source>
        <strain evidence="1">cv. G1812</strain>
    </source>
</reference>
<reference evidence="2" key="1">
    <citation type="journal article" date="2013" name="Nature">
        <title>Draft genome of the wheat A-genome progenitor Triticum urartu.</title>
        <authorList>
            <person name="Ling H.Q."/>
            <person name="Zhao S."/>
            <person name="Liu D."/>
            <person name="Wang J."/>
            <person name="Sun H."/>
            <person name="Zhang C."/>
            <person name="Fan H."/>
            <person name="Li D."/>
            <person name="Dong L."/>
            <person name="Tao Y."/>
            <person name="Gao C."/>
            <person name="Wu H."/>
            <person name="Li Y."/>
            <person name="Cui Y."/>
            <person name="Guo X."/>
            <person name="Zheng S."/>
            <person name="Wang B."/>
            <person name="Yu K."/>
            <person name="Liang Q."/>
            <person name="Yang W."/>
            <person name="Lou X."/>
            <person name="Chen J."/>
            <person name="Feng M."/>
            <person name="Jian J."/>
            <person name="Zhang X."/>
            <person name="Luo G."/>
            <person name="Jiang Y."/>
            <person name="Liu J."/>
            <person name="Wang Z."/>
            <person name="Sha Y."/>
            <person name="Zhang B."/>
            <person name="Wu H."/>
            <person name="Tang D."/>
            <person name="Shen Q."/>
            <person name="Xue P."/>
            <person name="Zou S."/>
            <person name="Wang X."/>
            <person name="Liu X."/>
            <person name="Wang F."/>
            <person name="Yang Y."/>
            <person name="An X."/>
            <person name="Dong Z."/>
            <person name="Zhang K."/>
            <person name="Zhang X."/>
            <person name="Luo M.C."/>
            <person name="Dvorak J."/>
            <person name="Tong Y."/>
            <person name="Wang J."/>
            <person name="Yang H."/>
            <person name="Li Z."/>
            <person name="Wang D."/>
            <person name="Zhang A."/>
            <person name="Wang J."/>
        </authorList>
    </citation>
    <scope>NUCLEOTIDE SEQUENCE</scope>
    <source>
        <strain evidence="2">cv. G1812</strain>
    </source>
</reference>
<dbReference type="EnsemblPlants" id="TuG1812G0100001952.01.T03">
    <property type="protein sequence ID" value="TuG1812G0100001952.01.T03.cds282676"/>
    <property type="gene ID" value="TuG1812G0100001952.01"/>
</dbReference>
<dbReference type="Gramene" id="TuG1812G0100001952.01.T03">
    <property type="protein sequence ID" value="TuG1812G0100001952.01.T03.cds282676"/>
    <property type="gene ID" value="TuG1812G0100001952.01"/>
</dbReference>
<name>A0A8R7NZ17_TRIUA</name>
<gene>
    <name evidence="1" type="primary">LOC125508303</name>
</gene>
<evidence type="ECO:0000313" key="2">
    <source>
        <dbReference type="Proteomes" id="UP000015106"/>
    </source>
</evidence>
<organism evidence="1 2">
    <name type="scientific">Triticum urartu</name>
    <name type="common">Red wild einkorn</name>
    <name type="synonym">Crithodium urartu</name>
    <dbReference type="NCBI Taxonomy" id="4572"/>
    <lineage>
        <taxon>Eukaryota</taxon>
        <taxon>Viridiplantae</taxon>
        <taxon>Streptophyta</taxon>
        <taxon>Embryophyta</taxon>
        <taxon>Tracheophyta</taxon>
        <taxon>Spermatophyta</taxon>
        <taxon>Magnoliopsida</taxon>
        <taxon>Liliopsida</taxon>
        <taxon>Poales</taxon>
        <taxon>Poaceae</taxon>
        <taxon>BOP clade</taxon>
        <taxon>Pooideae</taxon>
        <taxon>Triticodae</taxon>
        <taxon>Triticeae</taxon>
        <taxon>Triticinae</taxon>
        <taxon>Triticum</taxon>
    </lineage>
</organism>
<evidence type="ECO:0000313" key="1">
    <source>
        <dbReference type="EnsemblPlants" id="TuG1812G0100001952.01.T03.cds282676"/>
    </source>
</evidence>
<reference evidence="1" key="3">
    <citation type="submission" date="2022-06" db="UniProtKB">
        <authorList>
            <consortium name="EnsemblPlants"/>
        </authorList>
    </citation>
    <scope>IDENTIFICATION</scope>
</reference>
<proteinExistence type="predicted"/>